<keyword evidence="4" id="KW-1015">Disulfide bond</keyword>
<dbReference type="Pfam" id="PF12999">
    <property type="entry name" value="PRKCSH-like"/>
    <property type="match status" value="1"/>
</dbReference>
<dbReference type="Gene3D" id="2.70.130.10">
    <property type="entry name" value="Mannose-6-phosphate receptor binding domain"/>
    <property type="match status" value="1"/>
</dbReference>
<dbReference type="Gene3D" id="4.10.400.10">
    <property type="entry name" value="Low-density Lipoprotein Receptor"/>
    <property type="match status" value="2"/>
</dbReference>
<keyword evidence="3" id="KW-0256">Endoplasmic reticulum</keyword>
<dbReference type="SUPFAM" id="SSF57424">
    <property type="entry name" value="LDL receptor-like module"/>
    <property type="match status" value="1"/>
</dbReference>
<evidence type="ECO:0000256" key="5">
    <source>
        <dbReference type="SAM" id="SignalP"/>
    </source>
</evidence>
<evidence type="ECO:0000259" key="6">
    <source>
        <dbReference type="PROSITE" id="PS51914"/>
    </source>
</evidence>
<keyword evidence="8" id="KW-1185">Reference proteome</keyword>
<feature type="chain" id="PRO_5044298751" description="Glucosidase 2 subunit beta" evidence="5">
    <location>
        <begin position="28"/>
        <end position="530"/>
    </location>
</feature>
<reference evidence="7 8" key="1">
    <citation type="journal article" date="2024" name="Science">
        <title>Giant polyketide synthase enzymes in the biosynthesis of giant marine polyether toxins.</title>
        <authorList>
            <person name="Fallon T.R."/>
            <person name="Shende V.V."/>
            <person name="Wierzbicki I.H."/>
            <person name="Pendleton A.L."/>
            <person name="Watervoot N.F."/>
            <person name="Auber R.P."/>
            <person name="Gonzalez D.J."/>
            <person name="Wisecaver J.H."/>
            <person name="Moore B.S."/>
        </authorList>
    </citation>
    <scope>NUCLEOTIDE SEQUENCE [LARGE SCALE GENOMIC DNA]</scope>
    <source>
        <strain evidence="7 8">12B1</strain>
    </source>
</reference>
<dbReference type="PANTHER" id="PTHR12630">
    <property type="entry name" value="N-LINKED OLIGOSACCHARIDE PROCESSING"/>
    <property type="match status" value="1"/>
</dbReference>
<dbReference type="InterPro" id="IPR036607">
    <property type="entry name" value="PRKCSH"/>
</dbReference>
<evidence type="ECO:0000313" key="8">
    <source>
        <dbReference type="Proteomes" id="UP001515480"/>
    </source>
</evidence>
<name>A0AB34IKM1_PRYPA</name>
<dbReference type="InterPro" id="IPR036055">
    <property type="entry name" value="LDL_receptor-like_sf"/>
</dbReference>
<accession>A0AB34IKM1</accession>
<dbReference type="InterPro" id="IPR044865">
    <property type="entry name" value="MRH_dom"/>
</dbReference>
<dbReference type="PANTHER" id="PTHR12630:SF1">
    <property type="entry name" value="GLUCOSIDASE 2 SUBUNIT BETA"/>
    <property type="match status" value="1"/>
</dbReference>
<dbReference type="InterPro" id="IPR002172">
    <property type="entry name" value="LDrepeatLR_classA_rpt"/>
</dbReference>
<keyword evidence="2 5" id="KW-0732">Signal</keyword>
<dbReference type="GO" id="GO:0006491">
    <property type="term" value="P:N-glycan processing"/>
    <property type="evidence" value="ECO:0007669"/>
    <property type="project" value="TreeGrafter"/>
</dbReference>
<dbReference type="GO" id="GO:0017177">
    <property type="term" value="C:glucosidase II complex"/>
    <property type="evidence" value="ECO:0007669"/>
    <property type="project" value="TreeGrafter"/>
</dbReference>
<dbReference type="PROSITE" id="PS51914">
    <property type="entry name" value="MRH"/>
    <property type="match status" value="1"/>
</dbReference>
<dbReference type="AlphaFoldDB" id="A0AB34IKM1"/>
<feature type="domain" description="MRH" evidence="6">
    <location>
        <begin position="393"/>
        <end position="497"/>
    </location>
</feature>
<evidence type="ECO:0000256" key="3">
    <source>
        <dbReference type="ARBA" id="ARBA00022824"/>
    </source>
</evidence>
<dbReference type="InterPro" id="IPR028146">
    <property type="entry name" value="PRKCSH_N"/>
</dbReference>
<dbReference type="Proteomes" id="UP001515480">
    <property type="component" value="Unassembled WGS sequence"/>
</dbReference>
<sequence length="530" mass="56515">MASPRPLPLPLLLPLLLLLLLPRDATPFTCDGGRHIPDSYVADDYCDCADASDEISSGACPDAHFTCANAPHAPRTLPASRVGDGVCDCCDGSDEPRRAPPCANACVSLASRAAEAEAEAMRSRRARGEEGRRAAAARRAALDAARAARADGGAALGAAVASREAAEAAEGRRRGEVISRLEGGEVARAVRLEALGEEGARVALVRLALGQQVAGVDRLHEMLAEEGAPCGEAMGEVDAADVIEVAMEAREEAAASVNAEVDGEEQQSDARDSAPSSFEAALLELLPLDKAPQAYLVELLLRFAQETKHMRELVKITAGLLRSTPHRHDPEEVAAALALLEPFVDAEADAARAKVAALEKSDREALDEIAFLEPIIALEPDMGEEQEWFALFGQCYDSPPSGLFQYKFCPFNNFLQDGHLLGNYSGWTEIPPDARTRDGQVLYGRAMAFTNGALCMGEPRNATVLMTCGQEDKLLSVSEPTTCVYEGLFSSPSACEIEALRAKHTQLEEAARAAGLPYEPSENLRDLLGL</sequence>
<protein>
    <recommendedName>
        <fullName evidence="1">Glucosidase 2 subunit beta</fullName>
    </recommendedName>
</protein>
<evidence type="ECO:0000256" key="4">
    <source>
        <dbReference type="ARBA" id="ARBA00023157"/>
    </source>
</evidence>
<evidence type="ECO:0000256" key="1">
    <source>
        <dbReference type="ARBA" id="ARBA00022387"/>
    </source>
</evidence>
<evidence type="ECO:0000313" key="7">
    <source>
        <dbReference type="EMBL" id="KAL1499667.1"/>
    </source>
</evidence>
<dbReference type="CDD" id="cd00112">
    <property type="entry name" value="LDLa"/>
    <property type="match status" value="2"/>
</dbReference>
<organism evidence="7 8">
    <name type="scientific">Prymnesium parvum</name>
    <name type="common">Toxic golden alga</name>
    <dbReference type="NCBI Taxonomy" id="97485"/>
    <lineage>
        <taxon>Eukaryota</taxon>
        <taxon>Haptista</taxon>
        <taxon>Haptophyta</taxon>
        <taxon>Prymnesiophyceae</taxon>
        <taxon>Prymnesiales</taxon>
        <taxon>Prymnesiaceae</taxon>
        <taxon>Prymnesium</taxon>
    </lineage>
</organism>
<feature type="signal peptide" evidence="5">
    <location>
        <begin position="1"/>
        <end position="27"/>
    </location>
</feature>
<dbReference type="PROSITE" id="PS50068">
    <property type="entry name" value="LDLRA_2"/>
    <property type="match status" value="1"/>
</dbReference>
<evidence type="ECO:0000256" key="2">
    <source>
        <dbReference type="ARBA" id="ARBA00022729"/>
    </source>
</evidence>
<dbReference type="EMBL" id="JBGBPQ010000025">
    <property type="protein sequence ID" value="KAL1499667.1"/>
    <property type="molecule type" value="Genomic_DNA"/>
</dbReference>
<gene>
    <name evidence="7" type="ORF">AB1Y20_011864</name>
</gene>
<proteinExistence type="predicted"/>
<dbReference type="Pfam" id="PF13015">
    <property type="entry name" value="PRKCSH_1"/>
    <property type="match status" value="1"/>
</dbReference>
<comment type="caution">
    <text evidence="7">The sequence shown here is derived from an EMBL/GenBank/DDBJ whole genome shotgun (WGS) entry which is preliminary data.</text>
</comment>
<dbReference type="InterPro" id="IPR039794">
    <property type="entry name" value="Gtb1-like"/>
</dbReference>
<dbReference type="InterPro" id="IPR009011">
    <property type="entry name" value="Man6P_isomerase_rcpt-bd_dom_sf"/>
</dbReference>